<accession>A0ACC0PX88</accession>
<protein>
    <submittedName>
        <fullName evidence="1">Uncharacterized protein</fullName>
    </submittedName>
</protein>
<gene>
    <name evidence="1" type="ORF">RHMOL_Rhmol01G0007700</name>
</gene>
<evidence type="ECO:0000313" key="1">
    <source>
        <dbReference type="EMBL" id="KAI8570105.1"/>
    </source>
</evidence>
<keyword evidence="2" id="KW-1185">Reference proteome</keyword>
<name>A0ACC0PX88_RHOML</name>
<reference evidence="1" key="1">
    <citation type="submission" date="2022-02" db="EMBL/GenBank/DDBJ databases">
        <title>Plant Genome Project.</title>
        <authorList>
            <person name="Zhang R.-G."/>
        </authorList>
    </citation>
    <scope>NUCLEOTIDE SEQUENCE</scope>
    <source>
        <strain evidence="1">AT1</strain>
    </source>
</reference>
<evidence type="ECO:0000313" key="2">
    <source>
        <dbReference type="Proteomes" id="UP001062846"/>
    </source>
</evidence>
<sequence>MAMSFLGSYVFWKLRGFHLCDSIRPKNQFFTKIPLGWKPQQMEQQEQRTPRPKHKRKSNNKSMKSETIFALMLASLHATSCSSTTLANPNKKQRKKNGSRRTNSYHHHQLQLRLLTQLRLSLLSKTHNSPPLFPNLTLPVPILSLLPLLLTSK</sequence>
<dbReference type="Proteomes" id="UP001062846">
    <property type="component" value="Chromosome 1"/>
</dbReference>
<comment type="caution">
    <text evidence="1">The sequence shown here is derived from an EMBL/GenBank/DDBJ whole genome shotgun (WGS) entry which is preliminary data.</text>
</comment>
<organism evidence="1 2">
    <name type="scientific">Rhododendron molle</name>
    <name type="common">Chinese azalea</name>
    <name type="synonym">Azalea mollis</name>
    <dbReference type="NCBI Taxonomy" id="49168"/>
    <lineage>
        <taxon>Eukaryota</taxon>
        <taxon>Viridiplantae</taxon>
        <taxon>Streptophyta</taxon>
        <taxon>Embryophyta</taxon>
        <taxon>Tracheophyta</taxon>
        <taxon>Spermatophyta</taxon>
        <taxon>Magnoliopsida</taxon>
        <taxon>eudicotyledons</taxon>
        <taxon>Gunneridae</taxon>
        <taxon>Pentapetalae</taxon>
        <taxon>asterids</taxon>
        <taxon>Ericales</taxon>
        <taxon>Ericaceae</taxon>
        <taxon>Ericoideae</taxon>
        <taxon>Rhodoreae</taxon>
        <taxon>Rhododendron</taxon>
    </lineage>
</organism>
<proteinExistence type="predicted"/>
<dbReference type="EMBL" id="CM046388">
    <property type="protein sequence ID" value="KAI8570105.1"/>
    <property type="molecule type" value="Genomic_DNA"/>
</dbReference>